<comment type="caution">
    <text evidence="1">The sequence shown here is derived from an EMBL/GenBank/DDBJ whole genome shotgun (WGS) entry which is preliminary data.</text>
</comment>
<organism evidence="1 2">
    <name type="scientific">Pleurotus cornucopiae</name>
    <name type="common">Cornucopia mushroom</name>
    <dbReference type="NCBI Taxonomy" id="5321"/>
    <lineage>
        <taxon>Eukaryota</taxon>
        <taxon>Fungi</taxon>
        <taxon>Dikarya</taxon>
        <taxon>Basidiomycota</taxon>
        <taxon>Agaricomycotina</taxon>
        <taxon>Agaricomycetes</taxon>
        <taxon>Agaricomycetidae</taxon>
        <taxon>Agaricales</taxon>
        <taxon>Pleurotineae</taxon>
        <taxon>Pleurotaceae</taxon>
        <taxon>Pleurotus</taxon>
    </lineage>
</organism>
<dbReference type="EMBL" id="WQMT02000004">
    <property type="protein sequence ID" value="KAG9224109.1"/>
    <property type="molecule type" value="Genomic_DNA"/>
</dbReference>
<evidence type="ECO:0000313" key="2">
    <source>
        <dbReference type="Proteomes" id="UP000824881"/>
    </source>
</evidence>
<keyword evidence="2" id="KW-1185">Reference proteome</keyword>
<reference evidence="1 2" key="1">
    <citation type="journal article" date="2021" name="Appl. Environ. Microbiol.">
        <title>Genetic linkage and physical mapping for an oyster mushroom Pleurotus cornucopiae and QTL analysis for the trait cap color.</title>
        <authorList>
            <person name="Zhang Y."/>
            <person name="Gao W."/>
            <person name="Sonnenberg A."/>
            <person name="Chen Q."/>
            <person name="Zhang J."/>
            <person name="Huang C."/>
        </authorList>
    </citation>
    <scope>NUCLEOTIDE SEQUENCE [LARGE SCALE GENOMIC DNA]</scope>
    <source>
        <strain evidence="1">CCMSSC00406</strain>
    </source>
</reference>
<name>A0ACB7J2Q8_PLECO</name>
<evidence type="ECO:0000313" key="1">
    <source>
        <dbReference type="EMBL" id="KAG9224109.1"/>
    </source>
</evidence>
<proteinExistence type="predicted"/>
<accession>A0ACB7J2Q8</accession>
<protein>
    <submittedName>
        <fullName evidence="1">Uncharacterized protein</fullName>
    </submittedName>
</protein>
<dbReference type="Proteomes" id="UP000824881">
    <property type="component" value="Unassembled WGS sequence"/>
</dbReference>
<sequence>MDQLDTPIRPGGAAHVRVASCSPTTTISPMFQSPYPPYDPIDTSGFSYETVVQRWPVIITGIIDRLCRINHDLTLEIQQALQPASLPDVQAKITESKGIIEQISKLKYHMGRDHPLEPLVDDTDPMIKTYNEELELLAAQGKNTWFTAPWLCYLYYLLRSLFSKTQHWREFDPFFSQKMDMFKQSRVAILQLAKTMKELEVDHDMIQTDPSKLAVLFKEMIQMCLWGNATDLSLLTHLTQSDIEDLQTVGKDAQTARKEFILRDDQEAAWKHLETLHNSRIDFVLDNAGFELFTDFVFADFLVSHTPFVSSVVFHPKLIPWFVSDVTPPDFSVTISSLLDPSFFPPPTADEAVDLSLYSDLFHMVSRWQKYVDDGTFKLSVPLNAPLGASRLDSTNSNLADFWTSPYPYWDMESRAPLLWKSLSESGLVIFKGDLNYRKLTGDVKWPAWTPFNEAVGPLAGSFPLLSLRTNKADVVVGVDKDIAQRLDQSDEKWRVNGRTWHDATQHAGDLTKTVNLNFTGVSLYVYCIIANTPPGRSFDTSANYDFFLDGEFVGKYIHDAQTIPDYFYDTLVYVNTTMENKHHSFSIILDAREKPVLMLFDYAVYTTIEQRSPTPSLSPTDSSEASDKPINPSNAGFVVGNTLGVVVLAFHVSISDVKLFNI</sequence>
<gene>
    <name evidence="1" type="ORF">CCMSSC00406_0006777</name>
</gene>